<dbReference type="SUPFAM" id="SSF54909">
    <property type="entry name" value="Dimeric alpha+beta barrel"/>
    <property type="match status" value="1"/>
</dbReference>
<dbReference type="RefSeq" id="WP_191908500.1">
    <property type="nucleotide sequence ID" value="NZ_CP042906.1"/>
</dbReference>
<dbReference type="Gene3D" id="3.30.70.100">
    <property type="match status" value="1"/>
</dbReference>
<gene>
    <name evidence="2" type="ORF">FRZ44_18070</name>
</gene>
<evidence type="ECO:0000259" key="1">
    <source>
        <dbReference type="Pfam" id="PF07978"/>
    </source>
</evidence>
<sequence length="105" mass="12224">MIYELRQYVPAPGKAEALSRRFRENTLPLFRKLDFKLVDFWESTDGKGELWYVVEWPDEAAMKTAWDNFRANPEWIAAKKTTEADGPLIASLQNVTLRRAGFFKP</sequence>
<reference evidence="2 3" key="1">
    <citation type="submission" date="2019-08" db="EMBL/GenBank/DDBJ databases">
        <title>Hyperibacter terrae gen. nov., sp. nov. and Hyperibacter viscosus sp. nov., two new members in the family Rhodospirillaceae isolated from the rhizosphere of Hypericum perforatum.</title>
        <authorList>
            <person name="Noviana Z."/>
        </authorList>
    </citation>
    <scope>NUCLEOTIDE SEQUENCE [LARGE SCALE GENOMIC DNA]</scope>
    <source>
        <strain evidence="2 3">R5913</strain>
    </source>
</reference>
<evidence type="ECO:0000313" key="3">
    <source>
        <dbReference type="Proteomes" id="UP000326202"/>
    </source>
</evidence>
<dbReference type="AlphaFoldDB" id="A0A5J6MGC1"/>
<keyword evidence="3" id="KW-1185">Reference proteome</keyword>
<organism evidence="2 3">
    <name type="scientific">Hypericibacter terrae</name>
    <dbReference type="NCBI Taxonomy" id="2602015"/>
    <lineage>
        <taxon>Bacteria</taxon>
        <taxon>Pseudomonadati</taxon>
        <taxon>Pseudomonadota</taxon>
        <taxon>Alphaproteobacteria</taxon>
        <taxon>Rhodospirillales</taxon>
        <taxon>Dongiaceae</taxon>
        <taxon>Hypericibacter</taxon>
    </lineage>
</organism>
<dbReference type="Proteomes" id="UP000326202">
    <property type="component" value="Chromosome"/>
</dbReference>
<dbReference type="InterPro" id="IPR012577">
    <property type="entry name" value="NIPSNAP"/>
</dbReference>
<name>A0A5J6MGC1_9PROT</name>
<dbReference type="Pfam" id="PF07978">
    <property type="entry name" value="NIPSNAP"/>
    <property type="match status" value="1"/>
</dbReference>
<proteinExistence type="predicted"/>
<dbReference type="KEGG" id="htq:FRZ44_18070"/>
<evidence type="ECO:0000313" key="2">
    <source>
        <dbReference type="EMBL" id="QEX16512.1"/>
    </source>
</evidence>
<protein>
    <recommendedName>
        <fullName evidence="1">NIPSNAP domain-containing protein</fullName>
    </recommendedName>
</protein>
<dbReference type="InterPro" id="IPR011008">
    <property type="entry name" value="Dimeric_a/b-barrel"/>
</dbReference>
<accession>A0A5J6MGC1</accession>
<dbReference type="EMBL" id="CP042906">
    <property type="protein sequence ID" value="QEX16512.1"/>
    <property type="molecule type" value="Genomic_DNA"/>
</dbReference>
<feature type="domain" description="NIPSNAP" evidence="1">
    <location>
        <begin position="3"/>
        <end position="101"/>
    </location>
</feature>